<keyword evidence="10" id="KW-1185">Reference proteome</keyword>
<feature type="domain" description="TRAP C4-dicarboxylate transport system permease DctM subunit" evidence="8">
    <location>
        <begin position="43"/>
        <end position="462"/>
    </location>
</feature>
<dbReference type="InterPro" id="IPR004681">
    <property type="entry name" value="TRAP_DctM"/>
</dbReference>
<evidence type="ECO:0000256" key="3">
    <source>
        <dbReference type="ARBA" id="ARBA00022519"/>
    </source>
</evidence>
<feature type="transmembrane region" description="Helical" evidence="7">
    <location>
        <begin position="451"/>
        <end position="470"/>
    </location>
</feature>
<organism evidence="9 10">
    <name type="scientific">Candidatus Symbiobacter mobilis CR</name>
    <dbReference type="NCBI Taxonomy" id="946483"/>
    <lineage>
        <taxon>Bacteria</taxon>
        <taxon>Pseudomonadati</taxon>
        <taxon>Pseudomonadota</taxon>
        <taxon>Betaproteobacteria</taxon>
        <taxon>Burkholderiales</taxon>
        <taxon>Comamonadaceae</taxon>
    </lineage>
</organism>
<dbReference type="HOGENOM" id="CLU_019824_4_0_4"/>
<keyword evidence="3 7" id="KW-0997">Cell inner membrane</keyword>
<feature type="transmembrane region" description="Helical" evidence="7">
    <location>
        <begin position="167"/>
        <end position="188"/>
    </location>
</feature>
<dbReference type="Pfam" id="PF06808">
    <property type="entry name" value="DctM"/>
    <property type="match status" value="1"/>
</dbReference>
<comment type="subcellular location">
    <subcellularLocation>
        <location evidence="1 7">Cell inner membrane</location>
        <topology evidence="1 7">Multi-pass membrane protein</topology>
    </subcellularLocation>
</comment>
<dbReference type="PIRSF" id="PIRSF006066">
    <property type="entry name" value="HI0050"/>
    <property type="match status" value="1"/>
</dbReference>
<protein>
    <recommendedName>
        <fullName evidence="7">TRAP transporter large permease protein</fullName>
    </recommendedName>
</protein>
<dbReference type="eggNOG" id="COG1593">
    <property type="taxonomic scope" value="Bacteria"/>
</dbReference>
<evidence type="ECO:0000256" key="5">
    <source>
        <dbReference type="ARBA" id="ARBA00022989"/>
    </source>
</evidence>
<feature type="transmembrane region" description="Helical" evidence="7">
    <location>
        <begin position="99"/>
        <end position="120"/>
    </location>
</feature>
<evidence type="ECO:0000256" key="2">
    <source>
        <dbReference type="ARBA" id="ARBA00022475"/>
    </source>
</evidence>
<evidence type="ECO:0000256" key="4">
    <source>
        <dbReference type="ARBA" id="ARBA00022692"/>
    </source>
</evidence>
<feature type="transmembrane region" description="Helical" evidence="7">
    <location>
        <begin position="32"/>
        <end position="52"/>
    </location>
</feature>
<feature type="transmembrane region" description="Helical" evidence="7">
    <location>
        <begin position="58"/>
        <end position="78"/>
    </location>
</feature>
<evidence type="ECO:0000256" key="1">
    <source>
        <dbReference type="ARBA" id="ARBA00004429"/>
    </source>
</evidence>
<evidence type="ECO:0000259" key="8">
    <source>
        <dbReference type="Pfam" id="PF06808"/>
    </source>
</evidence>
<dbReference type="Proteomes" id="UP000017184">
    <property type="component" value="Chromosome"/>
</dbReference>
<dbReference type="AlphaFoldDB" id="U5NAM0"/>
<evidence type="ECO:0000256" key="7">
    <source>
        <dbReference type="RuleBase" id="RU369079"/>
    </source>
</evidence>
<name>U5NAM0_9BURK</name>
<reference evidence="9 10" key="1">
    <citation type="journal article" date="2013" name="Genome Biol.">
        <title>Genomic analysis reveals key aspects of prokaryotic symbiosis in the phototrophic consortium "Chlorochromatium aggregatum".</title>
        <authorList>
            <person name="Liu Z."/>
            <person name="Muller J."/>
            <person name="Li T."/>
            <person name="Alvey R.M."/>
            <person name="Vogl K."/>
            <person name="Frigaard N.U."/>
            <person name="Rockwell N.C."/>
            <person name="Boyd E.S."/>
            <person name="Tomsho L.P."/>
            <person name="Schuster S.C."/>
            <person name="Henke P."/>
            <person name="Rohde M."/>
            <person name="Overmann J."/>
            <person name="Bryant D.A."/>
        </authorList>
    </citation>
    <scope>NUCLEOTIDE SEQUENCE [LARGE SCALE GENOMIC DNA]</scope>
    <source>
        <strain evidence="9">CR</strain>
    </source>
</reference>
<dbReference type="STRING" id="946483.Cenrod_2378"/>
<dbReference type="PANTHER" id="PTHR33362:SF5">
    <property type="entry name" value="C4-DICARBOXYLATE TRAP TRANSPORTER LARGE PERMEASE PROTEIN DCTM"/>
    <property type="match status" value="1"/>
</dbReference>
<comment type="subunit">
    <text evidence="7">The complex comprises the extracytoplasmic solute receptor protein and the two transmembrane proteins.</text>
</comment>
<comment type="function">
    <text evidence="7">Part of the tripartite ATP-independent periplasmic (TRAP) transport system.</text>
</comment>
<proteinExistence type="inferred from homology"/>
<accession>U5NAM0</accession>
<feature type="transmembrane region" description="Helical" evidence="7">
    <location>
        <begin position="399"/>
        <end position="416"/>
    </location>
</feature>
<feature type="transmembrane region" description="Helical" evidence="7">
    <location>
        <begin position="280"/>
        <end position="296"/>
    </location>
</feature>
<feature type="transmembrane region" description="Helical" evidence="7">
    <location>
        <begin position="208"/>
        <end position="231"/>
    </location>
</feature>
<feature type="transmembrane region" description="Helical" evidence="7">
    <location>
        <begin position="308"/>
        <end position="334"/>
    </location>
</feature>
<dbReference type="GO" id="GO:0005886">
    <property type="term" value="C:plasma membrane"/>
    <property type="evidence" value="ECO:0007669"/>
    <property type="project" value="UniProtKB-SubCell"/>
</dbReference>
<dbReference type="NCBIfam" id="TIGR00786">
    <property type="entry name" value="dctM"/>
    <property type="match status" value="1"/>
</dbReference>
<evidence type="ECO:0000313" key="10">
    <source>
        <dbReference type="Proteomes" id="UP000017184"/>
    </source>
</evidence>
<dbReference type="GO" id="GO:0022857">
    <property type="term" value="F:transmembrane transporter activity"/>
    <property type="evidence" value="ECO:0007669"/>
    <property type="project" value="UniProtKB-UniRule"/>
</dbReference>
<keyword evidence="6 7" id="KW-0472">Membrane</keyword>
<feature type="transmembrane region" description="Helical" evidence="7">
    <location>
        <begin position="354"/>
        <end position="387"/>
    </location>
</feature>
<dbReference type="InterPro" id="IPR010656">
    <property type="entry name" value="DctM"/>
</dbReference>
<evidence type="ECO:0000313" key="9">
    <source>
        <dbReference type="EMBL" id="AGX88437.1"/>
    </source>
</evidence>
<dbReference type="EMBL" id="CP004885">
    <property type="protein sequence ID" value="AGX88437.1"/>
    <property type="molecule type" value="Genomic_DNA"/>
</dbReference>
<keyword evidence="2" id="KW-1003">Cell membrane</keyword>
<evidence type="ECO:0000256" key="6">
    <source>
        <dbReference type="ARBA" id="ARBA00023136"/>
    </source>
</evidence>
<feature type="transmembrane region" description="Helical" evidence="7">
    <location>
        <begin position="252"/>
        <end position="274"/>
    </location>
</feature>
<keyword evidence="5 7" id="KW-1133">Transmembrane helix</keyword>
<dbReference type="PATRIC" id="fig|946483.4.peg.2400"/>
<keyword evidence="7" id="KW-0813">Transport</keyword>
<gene>
    <name evidence="9" type="ORF">Cenrod_2378</name>
</gene>
<sequence>MDSTDAAGSRVRTDGSVWAASRRWALATGMQAISPLALGATLFLALLVLLVARVPIGIAMFAVGAAGTCVLSGWEVWLQHLKHLPYARLSNYDLAAIPLFLLMGQFATQGGLSTALFRFMHALVGRLRGGMAMASIGACAGFGAICGSSVATAATMGHAILPELRKLGYSPSLATGCLAAGGTLGILIPPSIPLLLYAILTEESVGKLFVAALLPGALAVLGYVLVIHLLVRLRPGCAPSVEMTEQVPWRSALPGVVPVLLVFAVVIVGIYGGWANPTEAAAIGALACAALALRAGRMRWKELVHSLLGMAQATAMIFLVLLGADMLNTALALSQLPAVLADLVREASPNPMTVVVGILLVYLLLGCLMDSIAMVVLTVPIFAPIVLGLDIPGIDRADLGLWFGILTLTVVEIGLIHPPMGLNIYLIQRIAGDVSQGQVFRGVLPFLGSDFVRIALLLAFPPISLFLVHAS</sequence>
<keyword evidence="4 7" id="KW-0812">Transmembrane</keyword>
<dbReference type="PANTHER" id="PTHR33362">
    <property type="entry name" value="SIALIC ACID TRAP TRANSPORTER PERMEASE PROTEIN SIAT-RELATED"/>
    <property type="match status" value="1"/>
</dbReference>
<comment type="similarity">
    <text evidence="7">Belongs to the TRAP transporter large permease family.</text>
</comment>
<feature type="transmembrane region" description="Helical" evidence="7">
    <location>
        <begin position="132"/>
        <end position="155"/>
    </location>
</feature>
<dbReference type="KEGG" id="cbx:Cenrod_2378"/>